<dbReference type="GeneTree" id="ENSGT01010000224334"/>
<reference evidence="1" key="3">
    <citation type="submission" date="2025-09" db="UniProtKB">
        <authorList>
            <consortium name="Ensembl"/>
        </authorList>
    </citation>
    <scope>IDENTIFICATION</scope>
</reference>
<protein>
    <submittedName>
        <fullName evidence="1">Uncharacterized protein</fullName>
    </submittedName>
</protein>
<proteinExistence type="predicted"/>
<organism evidence="1 2">
    <name type="scientific">Phocoena sinus</name>
    <name type="common">Vaquita</name>
    <dbReference type="NCBI Taxonomy" id="42100"/>
    <lineage>
        <taxon>Eukaryota</taxon>
        <taxon>Metazoa</taxon>
        <taxon>Chordata</taxon>
        <taxon>Craniata</taxon>
        <taxon>Vertebrata</taxon>
        <taxon>Euteleostomi</taxon>
        <taxon>Mammalia</taxon>
        <taxon>Eutheria</taxon>
        <taxon>Laurasiatheria</taxon>
        <taxon>Artiodactyla</taxon>
        <taxon>Whippomorpha</taxon>
        <taxon>Cetacea</taxon>
        <taxon>Odontoceti</taxon>
        <taxon>Phocoenidae</taxon>
        <taxon>Phocoena</taxon>
    </lineage>
</organism>
<sequence>MIFKYIQTAFCCLCIFSLLYMMFFTNMTYCGISLYPMMPQINDNKGIPTCGNVNNYCEIVCSFCVICISDKVKQNSQ</sequence>
<dbReference type="Ensembl" id="ENSPSNT00000004412.1">
    <property type="protein sequence ID" value="ENSPSNP00000003854.1"/>
    <property type="gene ID" value="ENSPSNG00000002915.1"/>
</dbReference>
<accession>A0A8C9DXG4</accession>
<dbReference type="Proteomes" id="UP000694554">
    <property type="component" value="Chromosome 3"/>
</dbReference>
<dbReference type="AlphaFoldDB" id="A0A8C9DXG4"/>
<reference evidence="1" key="2">
    <citation type="submission" date="2025-08" db="UniProtKB">
        <authorList>
            <consortium name="Ensembl"/>
        </authorList>
    </citation>
    <scope>IDENTIFICATION</scope>
</reference>
<name>A0A8C9DXG4_PHOSS</name>
<reference evidence="1" key="1">
    <citation type="submission" date="2019-08" db="EMBL/GenBank/DDBJ databases">
        <title>Phocoena sinus (Vaquita) genome, mPhoSin1, primary haplotype.</title>
        <authorList>
            <person name="Morin P."/>
            <person name="Mountcastle J."/>
            <person name="Fungtammasan C."/>
            <person name="Rhie A."/>
            <person name="Rojas-Bracho L."/>
            <person name="Smith C.R."/>
            <person name="Taylor B.L."/>
            <person name="Gulland F.M.D."/>
            <person name="Musser W."/>
            <person name="Houck M."/>
            <person name="Haase B."/>
            <person name="Paez S."/>
            <person name="Howe K."/>
            <person name="Torrance J."/>
            <person name="Formenti G."/>
            <person name="Phillippy A."/>
            <person name="Ryder O."/>
            <person name="Jarvis E.D."/>
            <person name="Fedrigo O."/>
        </authorList>
    </citation>
    <scope>NUCLEOTIDE SEQUENCE [LARGE SCALE GENOMIC DNA]</scope>
</reference>
<evidence type="ECO:0000313" key="2">
    <source>
        <dbReference type="Proteomes" id="UP000694554"/>
    </source>
</evidence>
<evidence type="ECO:0000313" key="1">
    <source>
        <dbReference type="Ensembl" id="ENSPSNP00000003854.1"/>
    </source>
</evidence>
<keyword evidence="2" id="KW-1185">Reference proteome</keyword>